<accession>A0A7D9JEJ5</accession>
<reference evidence="2" key="1">
    <citation type="submission" date="2020-04" db="EMBL/GenBank/DDBJ databases">
        <authorList>
            <person name="Alioto T."/>
            <person name="Alioto T."/>
            <person name="Gomez Garrido J."/>
        </authorList>
    </citation>
    <scope>NUCLEOTIDE SEQUENCE</scope>
    <source>
        <strain evidence="2">A484AB</strain>
    </source>
</reference>
<dbReference type="PANTHER" id="PTHR12069:SF0">
    <property type="entry name" value="DNA-DIRECTED RNA POLYMERASE III SUBUNIT RPC5"/>
    <property type="match status" value="1"/>
</dbReference>
<comment type="caution">
    <text evidence="2">The sequence shown here is derived from an EMBL/GenBank/DDBJ whole genome shotgun (WGS) entry which is preliminary data.</text>
</comment>
<feature type="compositionally biased region" description="Acidic residues" evidence="1">
    <location>
        <begin position="34"/>
        <end position="45"/>
    </location>
</feature>
<evidence type="ECO:0000313" key="2">
    <source>
        <dbReference type="EMBL" id="CAB4028135.1"/>
    </source>
</evidence>
<feature type="region of interest" description="Disordered" evidence="1">
    <location>
        <begin position="24"/>
        <end position="47"/>
    </location>
</feature>
<keyword evidence="2" id="KW-0240">DNA-directed RNA polymerase</keyword>
<dbReference type="EMBL" id="CACRXK020015271">
    <property type="protein sequence ID" value="CAB4028135.1"/>
    <property type="molecule type" value="Genomic_DNA"/>
</dbReference>
<evidence type="ECO:0000256" key="1">
    <source>
        <dbReference type="SAM" id="MobiDB-lite"/>
    </source>
</evidence>
<proteinExistence type="predicted"/>
<dbReference type="AlphaFoldDB" id="A0A7D9JEJ5"/>
<dbReference type="Proteomes" id="UP001152795">
    <property type="component" value="Unassembled WGS sequence"/>
</dbReference>
<dbReference type="GO" id="GO:0005666">
    <property type="term" value="C:RNA polymerase III complex"/>
    <property type="evidence" value="ECO:0007669"/>
    <property type="project" value="TreeGrafter"/>
</dbReference>
<name>A0A7D9JEJ5_PARCT</name>
<keyword evidence="3" id="KW-1185">Reference proteome</keyword>
<dbReference type="GO" id="GO:0042797">
    <property type="term" value="P:tRNA transcription by RNA polymerase III"/>
    <property type="evidence" value="ECO:0007669"/>
    <property type="project" value="TreeGrafter"/>
</dbReference>
<evidence type="ECO:0000313" key="3">
    <source>
        <dbReference type="Proteomes" id="UP001152795"/>
    </source>
</evidence>
<organism evidence="2 3">
    <name type="scientific">Paramuricea clavata</name>
    <name type="common">Red gorgonian</name>
    <name type="synonym">Violescent sea-whip</name>
    <dbReference type="NCBI Taxonomy" id="317549"/>
    <lineage>
        <taxon>Eukaryota</taxon>
        <taxon>Metazoa</taxon>
        <taxon>Cnidaria</taxon>
        <taxon>Anthozoa</taxon>
        <taxon>Octocorallia</taxon>
        <taxon>Malacalcyonacea</taxon>
        <taxon>Plexauridae</taxon>
        <taxon>Paramuricea</taxon>
    </lineage>
</organism>
<dbReference type="Pfam" id="PF04801">
    <property type="entry name" value="RPC5"/>
    <property type="match status" value="1"/>
</dbReference>
<dbReference type="OrthoDB" id="340681at2759"/>
<protein>
    <submittedName>
        <fullName evidence="2">DNA-directed RNA polymerase III subunit RPC5</fullName>
    </submittedName>
</protein>
<keyword evidence="2" id="KW-0804">Transcription</keyword>
<dbReference type="PANTHER" id="PTHR12069">
    <property type="entry name" value="DNA-DIRECTED RNA POLYMERASES III 80 KDA POLYPEPTIDE RNA POLYMERASE III SUBUNIT 5"/>
    <property type="match status" value="1"/>
</dbReference>
<dbReference type="InterPro" id="IPR006886">
    <property type="entry name" value="RNA_pol_III_Rpc5"/>
</dbReference>
<gene>
    <name evidence="2" type="ORF">PACLA_8A059196</name>
</gene>
<feature type="compositionally biased region" description="Basic and acidic residues" evidence="1">
    <location>
        <begin position="24"/>
        <end position="33"/>
    </location>
</feature>
<sequence>MSCPPKSVFFEGVIQLRPSFEYLDRSKEKKPDTNDEGDSQDEDEEKPTALLVRFAKKETDHAKAQRLLSYQHMQKQMAEEPWTDVNYFGINHAKSVDERNLLFCQEMNTEVLEFDPSSSNYVERLMPSTAETSSASSPQPSNFTTMAHVRKLDIIDQVKTLLIHAKLMSFSEICSVLHPPANEQTVLKCIQQHAVLVQGSWVVKSELVYPKGKTSAFSCSTSETLCRARDYILYRFTQSRTIQRNDIISMVKLTENDVNDLIQQVATRSVNVGWEFKLPYDENFVQR</sequence>